<dbReference type="EMBL" id="GBXM01013661">
    <property type="protein sequence ID" value="JAH94916.1"/>
    <property type="molecule type" value="Transcribed_RNA"/>
</dbReference>
<accession>A0A0E9WXL7</accession>
<reference evidence="2" key="2">
    <citation type="journal article" date="2015" name="Fish Shellfish Immunol.">
        <title>Early steps in the European eel (Anguilla anguilla)-Vibrio vulnificus interaction in the gills: Role of the RtxA13 toxin.</title>
        <authorList>
            <person name="Callol A."/>
            <person name="Pajuelo D."/>
            <person name="Ebbesson L."/>
            <person name="Teles M."/>
            <person name="MacKenzie S."/>
            <person name="Amaro C."/>
        </authorList>
    </citation>
    <scope>NUCLEOTIDE SEQUENCE</scope>
</reference>
<organism evidence="2">
    <name type="scientific">Anguilla anguilla</name>
    <name type="common">European freshwater eel</name>
    <name type="synonym">Muraena anguilla</name>
    <dbReference type="NCBI Taxonomy" id="7936"/>
    <lineage>
        <taxon>Eukaryota</taxon>
        <taxon>Metazoa</taxon>
        <taxon>Chordata</taxon>
        <taxon>Craniata</taxon>
        <taxon>Vertebrata</taxon>
        <taxon>Euteleostomi</taxon>
        <taxon>Actinopterygii</taxon>
        <taxon>Neopterygii</taxon>
        <taxon>Teleostei</taxon>
        <taxon>Anguilliformes</taxon>
        <taxon>Anguillidae</taxon>
        <taxon>Anguilla</taxon>
    </lineage>
</organism>
<sequence length="74" mass="8546">MFSKRRYDDAVSFRTLTRPSYPGPSVGSAHRHPAHFGSFLTLLFTFTHLLYLRINNHSFIIFTANAISKKNFLN</sequence>
<reference evidence="2" key="1">
    <citation type="submission" date="2014-11" db="EMBL/GenBank/DDBJ databases">
        <authorList>
            <person name="Amaro Gonzalez C."/>
        </authorList>
    </citation>
    <scope>NUCLEOTIDE SEQUENCE</scope>
</reference>
<keyword evidence="1" id="KW-0472">Membrane</keyword>
<evidence type="ECO:0000313" key="2">
    <source>
        <dbReference type="EMBL" id="JAH94916.1"/>
    </source>
</evidence>
<dbReference type="AlphaFoldDB" id="A0A0E9WXL7"/>
<protein>
    <submittedName>
        <fullName evidence="2">Uncharacterized protein</fullName>
    </submittedName>
</protein>
<feature type="transmembrane region" description="Helical" evidence="1">
    <location>
        <begin position="34"/>
        <end position="52"/>
    </location>
</feature>
<name>A0A0E9WXL7_ANGAN</name>
<keyword evidence="1" id="KW-0812">Transmembrane</keyword>
<keyword evidence="1" id="KW-1133">Transmembrane helix</keyword>
<proteinExistence type="predicted"/>
<evidence type="ECO:0000256" key="1">
    <source>
        <dbReference type="SAM" id="Phobius"/>
    </source>
</evidence>